<evidence type="ECO:0000313" key="2">
    <source>
        <dbReference type="EMBL" id="RKG95188.1"/>
    </source>
</evidence>
<gene>
    <name evidence="2" type="ORF">D7X32_39795</name>
</gene>
<dbReference type="AlphaFoldDB" id="A0A3A8JJP2"/>
<sequence length="272" mass="28729">MPSAPRHGAFRASGRPAASTSMRGMVRSCPVCPNQTLNVVQASDVEVDVCPRCNGLYFDRGELERFPDRPSLKPLLNAARQAASRCRKGGHLIPRAMAVCATCDGEPVGCPGCGARLALVNARVCNVDLCTHCGGTWLDSGKFEALENATVTPPKAAPVSSKGWEVALATDGGADPWKGPGATAPLPPSDSPTGGLGVRSPLACVHCGIQISVPHAWALDGDLYCREHRPKGAVSGDSLPKSRDASTMPSMDMSDDFDLADVVIWLFRLLRR</sequence>
<organism evidence="2 3">
    <name type="scientific">Corallococcus carmarthensis</name>
    <dbReference type="NCBI Taxonomy" id="2316728"/>
    <lineage>
        <taxon>Bacteria</taxon>
        <taxon>Pseudomonadati</taxon>
        <taxon>Myxococcota</taxon>
        <taxon>Myxococcia</taxon>
        <taxon>Myxococcales</taxon>
        <taxon>Cystobacterineae</taxon>
        <taxon>Myxococcaceae</taxon>
        <taxon>Corallococcus</taxon>
    </lineage>
</organism>
<feature type="domain" description="Transcription factor zinc-finger" evidence="1">
    <location>
        <begin position="29"/>
        <end position="65"/>
    </location>
</feature>
<reference evidence="3" key="1">
    <citation type="submission" date="2018-09" db="EMBL/GenBank/DDBJ databases">
        <authorList>
            <person name="Livingstone P.G."/>
            <person name="Whitworth D.E."/>
        </authorList>
    </citation>
    <scope>NUCLEOTIDE SEQUENCE [LARGE SCALE GENOMIC DNA]</scope>
    <source>
        <strain evidence="3">CA043D</strain>
    </source>
</reference>
<evidence type="ECO:0000259" key="1">
    <source>
        <dbReference type="Pfam" id="PF13453"/>
    </source>
</evidence>
<feature type="domain" description="Transcription factor zinc-finger" evidence="1">
    <location>
        <begin position="110"/>
        <end position="147"/>
    </location>
</feature>
<dbReference type="Proteomes" id="UP000268313">
    <property type="component" value="Unassembled WGS sequence"/>
</dbReference>
<dbReference type="EMBL" id="RAWE01000278">
    <property type="protein sequence ID" value="RKG95188.1"/>
    <property type="molecule type" value="Genomic_DNA"/>
</dbReference>
<accession>A0A3A8JJP2</accession>
<keyword evidence="3" id="KW-1185">Reference proteome</keyword>
<dbReference type="InterPro" id="IPR027392">
    <property type="entry name" value="TF_Znf"/>
</dbReference>
<dbReference type="Pfam" id="PF13453">
    <property type="entry name" value="Zn_ribbon_TFIIB"/>
    <property type="match status" value="2"/>
</dbReference>
<protein>
    <recommendedName>
        <fullName evidence="1">Transcription factor zinc-finger domain-containing protein</fullName>
    </recommendedName>
</protein>
<proteinExistence type="predicted"/>
<evidence type="ECO:0000313" key="3">
    <source>
        <dbReference type="Proteomes" id="UP000268313"/>
    </source>
</evidence>
<name>A0A3A8JJP2_9BACT</name>
<comment type="caution">
    <text evidence="2">The sequence shown here is derived from an EMBL/GenBank/DDBJ whole genome shotgun (WGS) entry which is preliminary data.</text>
</comment>